<dbReference type="EMBL" id="ODYU01006089">
    <property type="protein sequence ID" value="SOQ47625.1"/>
    <property type="molecule type" value="Genomic_DNA"/>
</dbReference>
<proteinExistence type="predicted"/>
<protein>
    <submittedName>
        <fullName evidence="1">SFRICE_026939</fullName>
    </submittedName>
</protein>
<organism evidence="1">
    <name type="scientific">Spodoptera frugiperda</name>
    <name type="common">Fall armyworm</name>
    <dbReference type="NCBI Taxonomy" id="7108"/>
    <lineage>
        <taxon>Eukaryota</taxon>
        <taxon>Metazoa</taxon>
        <taxon>Ecdysozoa</taxon>
        <taxon>Arthropoda</taxon>
        <taxon>Hexapoda</taxon>
        <taxon>Insecta</taxon>
        <taxon>Pterygota</taxon>
        <taxon>Neoptera</taxon>
        <taxon>Endopterygota</taxon>
        <taxon>Lepidoptera</taxon>
        <taxon>Glossata</taxon>
        <taxon>Ditrysia</taxon>
        <taxon>Noctuoidea</taxon>
        <taxon>Noctuidae</taxon>
        <taxon>Amphipyrinae</taxon>
        <taxon>Spodoptera</taxon>
    </lineage>
</organism>
<sequence>MTSLALGEARRSVRLLLTKNHPVSYSCFSRRDSGNPLGSPQFLGVEILTKKANRKFTKTRKKRSNTWPDPGIEPETPCQVVALTTTLLTRQSSANCCVEIGYNEYYLSSIVRVNGLLLHRQSLEFSDITVILVGEVVH</sequence>
<accession>A0A2H1W3E6</accession>
<evidence type="ECO:0000313" key="1">
    <source>
        <dbReference type="EMBL" id="SOQ47625.1"/>
    </source>
</evidence>
<gene>
    <name evidence="1" type="ORF">SFRICE_026939</name>
</gene>
<reference evidence="1" key="1">
    <citation type="submission" date="2016-07" db="EMBL/GenBank/DDBJ databases">
        <authorList>
            <person name="Bretaudeau A."/>
        </authorList>
    </citation>
    <scope>NUCLEOTIDE SEQUENCE</scope>
    <source>
        <strain evidence="1">Rice</strain>
        <tissue evidence="1">Whole body</tissue>
    </source>
</reference>
<name>A0A2H1W3E6_SPOFR</name>
<dbReference type="AlphaFoldDB" id="A0A2H1W3E6"/>